<protein>
    <submittedName>
        <fullName evidence="2">Uncharacterized protein</fullName>
    </submittedName>
</protein>
<keyword evidence="1" id="KW-1133">Transmembrane helix</keyword>
<reference evidence="3" key="1">
    <citation type="journal article" date="2022" name="ISME J.">
        <title>Genetic and phylogenetic analysis of dissimilatory iodate-reducing bacteria identifies potential niches across the world's oceans.</title>
        <authorList>
            <person name="Reyes-Umana V."/>
            <person name="Henning Z."/>
            <person name="Lee K."/>
            <person name="Barnum T.P."/>
            <person name="Coates J.D."/>
        </authorList>
    </citation>
    <scope>NUCLEOTIDE SEQUENCE [LARGE SCALE GENOMIC DNA]</scope>
    <source>
        <strain evidence="3">IR12</strain>
    </source>
</reference>
<evidence type="ECO:0000313" key="2">
    <source>
        <dbReference type="EMBL" id="MBT0960325.1"/>
    </source>
</evidence>
<name>A0A944H7H8_DENI1</name>
<feature type="transmembrane region" description="Helical" evidence="1">
    <location>
        <begin position="129"/>
        <end position="150"/>
    </location>
</feature>
<keyword evidence="1" id="KW-0472">Membrane</keyword>
<accession>A0A944H7H8</accession>
<feature type="transmembrane region" description="Helical" evidence="1">
    <location>
        <begin position="12"/>
        <end position="32"/>
    </location>
</feature>
<organism evidence="2 3">
    <name type="scientific">Denitromonas iodatirespirans</name>
    <dbReference type="NCBI Taxonomy" id="2795389"/>
    <lineage>
        <taxon>Bacteria</taxon>
        <taxon>Pseudomonadati</taxon>
        <taxon>Pseudomonadota</taxon>
        <taxon>Betaproteobacteria</taxon>
        <taxon>Rhodocyclales</taxon>
        <taxon>Zoogloeaceae</taxon>
        <taxon>Denitromonas</taxon>
    </lineage>
</organism>
<dbReference type="AlphaFoldDB" id="A0A944H7H8"/>
<dbReference type="EMBL" id="JAEKFT010000003">
    <property type="protein sequence ID" value="MBT0960325.1"/>
    <property type="molecule type" value="Genomic_DNA"/>
</dbReference>
<evidence type="ECO:0000256" key="1">
    <source>
        <dbReference type="SAM" id="Phobius"/>
    </source>
</evidence>
<dbReference type="Proteomes" id="UP000694660">
    <property type="component" value="Unassembled WGS sequence"/>
</dbReference>
<dbReference type="InterPro" id="IPR009913">
    <property type="entry name" value="TraP"/>
</dbReference>
<proteinExistence type="predicted"/>
<dbReference type="Pfam" id="PF07296">
    <property type="entry name" value="TraP"/>
    <property type="match status" value="1"/>
</dbReference>
<sequence length="189" mass="19965">MTERFESPKHGALLQAFLIGFPGVLPVVATLVWRFFQVAVAVPATLAATVALAAILADGRPPQALLADLHQSVDAAIRAAPPGHVLVRECVTPPAERVTPSSVPTPSLVCERTEATTISADEAIARSMAAFWTVYGVLVVVSLGVAVITYPGRRFVSASVGAHSGLRLGRAHHLRTVMTSATVEDKEQR</sequence>
<comment type="caution">
    <text evidence="2">The sequence shown here is derived from an EMBL/GenBank/DDBJ whole genome shotgun (WGS) entry which is preliminary data.</text>
</comment>
<gene>
    <name evidence="2" type="ORF">I8J34_03985</name>
</gene>
<evidence type="ECO:0000313" key="3">
    <source>
        <dbReference type="Proteomes" id="UP000694660"/>
    </source>
</evidence>
<keyword evidence="3" id="KW-1185">Reference proteome</keyword>
<dbReference type="RefSeq" id="WP_214360077.1">
    <property type="nucleotide sequence ID" value="NZ_JAEKFT010000003.1"/>
</dbReference>
<keyword evidence="1" id="KW-0812">Transmembrane</keyword>
<feature type="transmembrane region" description="Helical" evidence="1">
    <location>
        <begin position="38"/>
        <end position="57"/>
    </location>
</feature>